<dbReference type="AlphaFoldDB" id="A0AAD9ISB2"/>
<organism evidence="2 3">
    <name type="scientific">Ridgeia piscesae</name>
    <name type="common">Tubeworm</name>
    <dbReference type="NCBI Taxonomy" id="27915"/>
    <lineage>
        <taxon>Eukaryota</taxon>
        <taxon>Metazoa</taxon>
        <taxon>Spiralia</taxon>
        <taxon>Lophotrochozoa</taxon>
        <taxon>Annelida</taxon>
        <taxon>Polychaeta</taxon>
        <taxon>Sedentaria</taxon>
        <taxon>Canalipalpata</taxon>
        <taxon>Sabellida</taxon>
        <taxon>Siboglinidae</taxon>
        <taxon>Ridgeia</taxon>
    </lineage>
</organism>
<name>A0AAD9ISB2_RIDPI</name>
<evidence type="ECO:0000313" key="3">
    <source>
        <dbReference type="Proteomes" id="UP001209878"/>
    </source>
</evidence>
<evidence type="ECO:0000313" key="2">
    <source>
        <dbReference type="EMBL" id="KAK2139637.1"/>
    </source>
</evidence>
<dbReference type="Proteomes" id="UP001209878">
    <property type="component" value="Unassembled WGS sequence"/>
</dbReference>
<accession>A0AAD9ISB2</accession>
<sequence>MGPQSRPAEFSPSCVRRRSARILTDRLGGERALRRVPFPRVERHDRFAGGLKPREKLSAALARRWTEEHFVARRGACAGPRRRSFDRAKTALSVRRPRSLGVSVLHALTLRVCGESVGRLSDPS</sequence>
<protein>
    <submittedName>
        <fullName evidence="2">Uncharacterized protein</fullName>
    </submittedName>
</protein>
<gene>
    <name evidence="2" type="ORF">NP493_6250g00002</name>
    <name evidence="1" type="ORF">NP493_8956g00005</name>
</gene>
<reference evidence="2" key="1">
    <citation type="journal article" date="2023" name="Mol. Biol. Evol.">
        <title>Third-Generation Sequencing Reveals the Adaptive Role of the Epigenome in Three Deep-Sea Polychaetes.</title>
        <authorList>
            <person name="Perez M."/>
            <person name="Aroh O."/>
            <person name="Sun Y."/>
            <person name="Lan Y."/>
            <person name="Juniper S.K."/>
            <person name="Young C.R."/>
            <person name="Angers B."/>
            <person name="Qian P.Y."/>
        </authorList>
    </citation>
    <scope>NUCLEOTIDE SEQUENCE</scope>
    <source>
        <strain evidence="2">R07B-5</strain>
    </source>
</reference>
<dbReference type="EMBL" id="JAODUO010008940">
    <property type="protein sequence ID" value="KAK2138075.1"/>
    <property type="molecule type" value="Genomic_DNA"/>
</dbReference>
<proteinExistence type="predicted"/>
<evidence type="ECO:0000313" key="1">
    <source>
        <dbReference type="EMBL" id="KAK2138075.1"/>
    </source>
</evidence>
<dbReference type="EMBL" id="JAODUO010006279">
    <property type="protein sequence ID" value="KAK2139637.1"/>
    <property type="molecule type" value="Genomic_DNA"/>
</dbReference>
<comment type="caution">
    <text evidence="2">The sequence shown here is derived from an EMBL/GenBank/DDBJ whole genome shotgun (WGS) entry which is preliminary data.</text>
</comment>
<keyword evidence="3" id="KW-1185">Reference proteome</keyword>